<sequence length="379" mass="43036">MMTTSIRDDYSDVRSHLEAREAAWLGPLAAFSKNSKGREKPDEPDPLRTEFQRDRDRIIHCKSFRRLKHKTQVFISPEFDHYRTRLTHTLEVTQIARTVARALSLNEDLTEAIGMGHDVGHAPYGHVGEEALDESYRRHDSTARFRHYEHSLRIVDKLENGGKGLNLTWEVRDGILHHSKGKSDLLSGESLDKWLQSGKPSTLEGQIIRICDRVAYVNHDIDDALRAGFIEFEELPPACIAVLGARHSQRIATMVSAIIEASSEIVAGKRECKGRIAMRDDVMEATDQLKTWMFDHVYLVNSHDEEPKVQHVIAQLFNYFMENPGQMRGTLCPAQSGNWEGLESSQVARCVCDYIAGMTDRFASQTFTDIFLPASWRGV</sequence>
<dbReference type="InterPro" id="IPR003607">
    <property type="entry name" value="HD/PDEase_dom"/>
</dbReference>
<name>A0A2S8SUP1_9BACT</name>
<evidence type="ECO:0000259" key="2">
    <source>
        <dbReference type="PROSITE" id="PS51831"/>
    </source>
</evidence>
<dbReference type="AlphaFoldDB" id="A0A2S8SUP1"/>
<proteinExistence type="predicted"/>
<dbReference type="InterPro" id="IPR051094">
    <property type="entry name" value="Diverse_Catalytic_Enzymes"/>
</dbReference>
<dbReference type="NCBIfam" id="NF002327">
    <property type="entry name" value="PRK01286.1-2"/>
    <property type="match status" value="1"/>
</dbReference>
<protein>
    <submittedName>
        <fullName evidence="3">dGTPase</fullName>
    </submittedName>
</protein>
<keyword evidence="1" id="KW-0378">Hydrolase</keyword>
<dbReference type="PANTHER" id="PTHR35795:SF1">
    <property type="entry name" value="BIS(5'-NUCLEOSYL)-TETRAPHOSPHATASE, SYMMETRICAL"/>
    <property type="match status" value="1"/>
</dbReference>
<dbReference type="PROSITE" id="PS51831">
    <property type="entry name" value="HD"/>
    <property type="match status" value="1"/>
</dbReference>
<dbReference type="NCBIfam" id="TIGR01353">
    <property type="entry name" value="dGTP_triPase"/>
    <property type="match status" value="1"/>
</dbReference>
<evidence type="ECO:0000313" key="3">
    <source>
        <dbReference type="EMBL" id="PQV64504.1"/>
    </source>
</evidence>
<dbReference type="Proteomes" id="UP000237684">
    <property type="component" value="Unassembled WGS sequence"/>
</dbReference>
<reference evidence="3 4" key="1">
    <citation type="journal article" date="2018" name="Syst. Appl. Microbiol.">
        <title>Abditibacterium utsteinense sp. nov., the first cultivated member of candidate phylum FBP, isolated from ice-free Antarctic soil samples.</title>
        <authorList>
            <person name="Tahon G."/>
            <person name="Tytgat B."/>
            <person name="Lebbe L."/>
            <person name="Carlier A."/>
            <person name="Willems A."/>
        </authorList>
    </citation>
    <scope>NUCLEOTIDE SEQUENCE [LARGE SCALE GENOMIC DNA]</scope>
    <source>
        <strain evidence="3 4">LMG 29911</strain>
    </source>
</reference>
<dbReference type="SUPFAM" id="SSF109604">
    <property type="entry name" value="HD-domain/PDEase-like"/>
    <property type="match status" value="1"/>
</dbReference>
<accession>A0A2S8SUP1</accession>
<dbReference type="InParanoid" id="A0A2S8SUP1"/>
<dbReference type="InterPro" id="IPR006261">
    <property type="entry name" value="dGTPase"/>
</dbReference>
<dbReference type="SMART" id="SM00471">
    <property type="entry name" value="HDc"/>
    <property type="match status" value="1"/>
</dbReference>
<dbReference type="EMBL" id="NIGF01000005">
    <property type="protein sequence ID" value="PQV64504.1"/>
    <property type="molecule type" value="Genomic_DNA"/>
</dbReference>
<dbReference type="Gene3D" id="1.10.3210.10">
    <property type="entry name" value="Hypothetical protein af1432"/>
    <property type="match status" value="1"/>
</dbReference>
<evidence type="ECO:0000313" key="4">
    <source>
        <dbReference type="Proteomes" id="UP000237684"/>
    </source>
</evidence>
<evidence type="ECO:0000256" key="1">
    <source>
        <dbReference type="ARBA" id="ARBA00022801"/>
    </source>
</evidence>
<dbReference type="InterPro" id="IPR006674">
    <property type="entry name" value="HD_domain"/>
</dbReference>
<dbReference type="Pfam" id="PF01966">
    <property type="entry name" value="HD"/>
    <property type="match status" value="1"/>
</dbReference>
<dbReference type="CDD" id="cd00077">
    <property type="entry name" value="HDc"/>
    <property type="match status" value="1"/>
</dbReference>
<dbReference type="InterPro" id="IPR026875">
    <property type="entry name" value="PHydrolase_assoc_dom"/>
</dbReference>
<organism evidence="3 4">
    <name type="scientific">Abditibacterium utsteinense</name>
    <dbReference type="NCBI Taxonomy" id="1960156"/>
    <lineage>
        <taxon>Bacteria</taxon>
        <taxon>Pseudomonadati</taxon>
        <taxon>Abditibacteriota</taxon>
        <taxon>Abditibacteriia</taxon>
        <taxon>Abditibacteriales</taxon>
        <taxon>Abditibacteriaceae</taxon>
        <taxon>Abditibacterium</taxon>
    </lineage>
</organism>
<dbReference type="RefSeq" id="WP_202973463.1">
    <property type="nucleotide sequence ID" value="NZ_NIGF01000005.1"/>
</dbReference>
<gene>
    <name evidence="3" type="ORF">B1R32_105187</name>
</gene>
<feature type="domain" description="HD" evidence="2">
    <location>
        <begin position="85"/>
        <end position="217"/>
    </location>
</feature>
<dbReference type="PANTHER" id="PTHR35795">
    <property type="entry name" value="SLR1885 PROTEIN"/>
    <property type="match status" value="1"/>
</dbReference>
<dbReference type="GO" id="GO:0016793">
    <property type="term" value="F:triphosphoric monoester hydrolase activity"/>
    <property type="evidence" value="ECO:0007669"/>
    <property type="project" value="InterPro"/>
</dbReference>
<comment type="caution">
    <text evidence="3">The sequence shown here is derived from an EMBL/GenBank/DDBJ whole genome shotgun (WGS) entry which is preliminary data.</text>
</comment>
<keyword evidence="4" id="KW-1185">Reference proteome</keyword>
<dbReference type="Pfam" id="PF13286">
    <property type="entry name" value="HD_assoc"/>
    <property type="match status" value="1"/>
</dbReference>